<proteinExistence type="predicted"/>
<dbReference type="Gene3D" id="3.30.950.10">
    <property type="entry name" value="Methyltransferase, Cobalt-precorrin-4 Transmethylase, Domain 2"/>
    <property type="match status" value="1"/>
</dbReference>
<evidence type="ECO:0000256" key="4">
    <source>
        <dbReference type="ARBA" id="ARBA00022679"/>
    </source>
</evidence>
<protein>
    <submittedName>
        <fullName evidence="7">Precorrin-6Y methyltransferase</fullName>
    </submittedName>
</protein>
<dbReference type="GO" id="GO:0032259">
    <property type="term" value="P:methylation"/>
    <property type="evidence" value="ECO:0007669"/>
    <property type="project" value="UniProtKB-KW"/>
</dbReference>
<dbReference type="Proteomes" id="UP001156691">
    <property type="component" value="Unassembled WGS sequence"/>
</dbReference>
<dbReference type="RefSeq" id="WP_284341192.1">
    <property type="nucleotide sequence ID" value="NZ_BSNS01000012.1"/>
</dbReference>
<dbReference type="SUPFAM" id="SSF53335">
    <property type="entry name" value="S-adenosyl-L-methionine-dependent methyltransferases"/>
    <property type="match status" value="1"/>
</dbReference>
<dbReference type="PIRSF" id="PIRSF036428">
    <property type="entry name" value="CobL"/>
    <property type="match status" value="1"/>
</dbReference>
<evidence type="ECO:0000313" key="7">
    <source>
        <dbReference type="EMBL" id="GLQ55778.1"/>
    </source>
</evidence>
<gene>
    <name evidence="7" type="primary">cobL</name>
    <name evidence="7" type="ORF">GCM10010862_30370</name>
</gene>
<dbReference type="InterPro" id="IPR014776">
    <property type="entry name" value="4pyrrole_Mease_sub2"/>
</dbReference>
<keyword evidence="8" id="KW-1185">Reference proteome</keyword>
<keyword evidence="4" id="KW-0808">Transferase</keyword>
<evidence type="ECO:0000313" key="8">
    <source>
        <dbReference type="Proteomes" id="UP001156691"/>
    </source>
</evidence>
<dbReference type="PANTHER" id="PTHR43182:SF1">
    <property type="entry name" value="COBALT-PRECORRIN-7 C(5)-METHYLTRANSFERASE"/>
    <property type="match status" value="1"/>
</dbReference>
<evidence type="ECO:0000256" key="5">
    <source>
        <dbReference type="ARBA" id="ARBA00022691"/>
    </source>
</evidence>
<name>A0ABQ5W7N2_9HYPH</name>
<dbReference type="Gene3D" id="3.40.50.150">
    <property type="entry name" value="Vaccinia Virus protein VP39"/>
    <property type="match status" value="1"/>
</dbReference>
<comment type="pathway">
    <text evidence="1">Cofactor biosynthesis; adenosylcobalamin biosynthesis.</text>
</comment>
<dbReference type="EMBL" id="BSNS01000012">
    <property type="protein sequence ID" value="GLQ55778.1"/>
    <property type="molecule type" value="Genomic_DNA"/>
</dbReference>
<accession>A0ABQ5W7N2</accession>
<dbReference type="Pfam" id="PF00590">
    <property type="entry name" value="TP_methylase"/>
    <property type="match status" value="1"/>
</dbReference>
<dbReference type="Gene3D" id="3.40.1010.10">
    <property type="entry name" value="Cobalt-precorrin-4 Transmethylase, Domain 1"/>
    <property type="match status" value="1"/>
</dbReference>
<comment type="caution">
    <text evidence="7">The sequence shown here is derived from an EMBL/GenBank/DDBJ whole genome shotgun (WGS) entry which is preliminary data.</text>
</comment>
<dbReference type="InterPro" id="IPR006365">
    <property type="entry name" value="Cbl_synth_CobL"/>
</dbReference>
<dbReference type="SUPFAM" id="SSF53790">
    <property type="entry name" value="Tetrapyrrole methylase"/>
    <property type="match status" value="1"/>
</dbReference>
<dbReference type="InterPro" id="IPR000878">
    <property type="entry name" value="4pyrrol_Mease"/>
</dbReference>
<dbReference type="PANTHER" id="PTHR43182">
    <property type="entry name" value="COBALT-PRECORRIN-6B C(15)-METHYLTRANSFERASE (DECARBOXYLATING)"/>
    <property type="match status" value="1"/>
</dbReference>
<dbReference type="CDD" id="cd02440">
    <property type="entry name" value="AdoMet_MTases"/>
    <property type="match status" value="1"/>
</dbReference>
<dbReference type="InterPro" id="IPR014777">
    <property type="entry name" value="4pyrrole_Mease_sub1"/>
</dbReference>
<dbReference type="InterPro" id="IPR035996">
    <property type="entry name" value="4pyrrol_Methylase_sf"/>
</dbReference>
<feature type="domain" description="Tetrapyrrole methylase" evidence="6">
    <location>
        <begin position="4"/>
        <end position="186"/>
    </location>
</feature>
<reference evidence="8" key="1">
    <citation type="journal article" date="2019" name="Int. J. Syst. Evol. Microbiol.">
        <title>The Global Catalogue of Microorganisms (GCM) 10K type strain sequencing project: providing services to taxonomists for standard genome sequencing and annotation.</title>
        <authorList>
            <consortium name="The Broad Institute Genomics Platform"/>
            <consortium name="The Broad Institute Genome Sequencing Center for Infectious Disease"/>
            <person name="Wu L."/>
            <person name="Ma J."/>
        </authorList>
    </citation>
    <scope>NUCLEOTIDE SEQUENCE [LARGE SCALE GENOMIC DNA]</scope>
    <source>
        <strain evidence="8">NBRC 112416</strain>
    </source>
</reference>
<evidence type="ECO:0000256" key="3">
    <source>
        <dbReference type="ARBA" id="ARBA00022603"/>
    </source>
</evidence>
<evidence type="ECO:0000256" key="1">
    <source>
        <dbReference type="ARBA" id="ARBA00004953"/>
    </source>
</evidence>
<keyword evidence="5" id="KW-0949">S-adenosyl-L-methionine</keyword>
<dbReference type="InterPro" id="IPR012818">
    <property type="entry name" value="CbiE"/>
</dbReference>
<sequence length="404" mass="42089">MRWLSVVGIGEDGVAGLGEHARAVIANAEIVFGGERHLGLADSLIAGERHAWLSPLTRSLEVLAAERGRRVCVLASGDPFLFGIGATLARTVPVEEMHVVPAPSAFSLAAARLGWPLQNVTTVSAHGRPIELILPHLQPGRHLLMLTSDEDGPAAIAQLLSANGFGPSSLILLEALGGPDERISQHHAEDFASATVNPLNLVAIEVAADSDARVLIRAPGLADDLFEHDGQITKREIRALTISSLAPKRGQLLWDIGAGAGSVAIEWMLADPAMRAIAVEADGERAMRIRRNALAFGAPDLEVVHGEAPQALADLSAPDAVFIGGGGSDPGVVEAAVAALKPGGVLVANAVTVEFEALLLARQAALGGSLTRVAIARADPVGTMTGWRPAMPVTQWVWVKGEAP</sequence>
<organism evidence="7 8">
    <name type="scientific">Devosia nitrariae</name>
    <dbReference type="NCBI Taxonomy" id="2071872"/>
    <lineage>
        <taxon>Bacteria</taxon>
        <taxon>Pseudomonadati</taxon>
        <taxon>Pseudomonadota</taxon>
        <taxon>Alphaproteobacteria</taxon>
        <taxon>Hyphomicrobiales</taxon>
        <taxon>Devosiaceae</taxon>
        <taxon>Devosia</taxon>
    </lineage>
</organism>
<dbReference type="NCBIfam" id="TIGR02467">
    <property type="entry name" value="CbiE"/>
    <property type="match status" value="1"/>
</dbReference>
<evidence type="ECO:0000256" key="2">
    <source>
        <dbReference type="ARBA" id="ARBA00022573"/>
    </source>
</evidence>
<dbReference type="NCBIfam" id="TIGR02469">
    <property type="entry name" value="CbiT"/>
    <property type="match status" value="1"/>
</dbReference>
<keyword evidence="3 7" id="KW-0489">Methyltransferase</keyword>
<dbReference type="GO" id="GO:0008168">
    <property type="term" value="F:methyltransferase activity"/>
    <property type="evidence" value="ECO:0007669"/>
    <property type="project" value="UniProtKB-KW"/>
</dbReference>
<dbReference type="InterPro" id="IPR029063">
    <property type="entry name" value="SAM-dependent_MTases_sf"/>
</dbReference>
<dbReference type="InterPro" id="IPR014008">
    <property type="entry name" value="Cbl_synth_MTase_CbiT"/>
</dbReference>
<dbReference type="InterPro" id="IPR050714">
    <property type="entry name" value="Cobalamin_biosynth_MTase"/>
</dbReference>
<evidence type="ECO:0000259" key="6">
    <source>
        <dbReference type="Pfam" id="PF00590"/>
    </source>
</evidence>
<dbReference type="CDD" id="cd11644">
    <property type="entry name" value="Precorrin-6Y-MT"/>
    <property type="match status" value="1"/>
</dbReference>
<keyword evidence="2" id="KW-0169">Cobalamin biosynthesis</keyword>